<keyword evidence="3" id="KW-1185">Reference proteome</keyword>
<dbReference type="EMBL" id="JAIQCV010000001">
    <property type="protein sequence ID" value="KAH1130493.1"/>
    <property type="molecule type" value="Genomic_DNA"/>
</dbReference>
<reference evidence="2 3" key="1">
    <citation type="journal article" date="2021" name="Plant Biotechnol. J.">
        <title>Multi-omics assisted identification of the key and species-specific regulatory components of drought-tolerant mechanisms in Gossypium stocksii.</title>
        <authorList>
            <person name="Yu D."/>
            <person name="Ke L."/>
            <person name="Zhang D."/>
            <person name="Wu Y."/>
            <person name="Sun Y."/>
            <person name="Mei J."/>
            <person name="Sun J."/>
            <person name="Sun Y."/>
        </authorList>
    </citation>
    <scope>NUCLEOTIDE SEQUENCE [LARGE SCALE GENOMIC DNA]</scope>
    <source>
        <strain evidence="3">cv. E1</strain>
        <tissue evidence="2">Leaf</tissue>
    </source>
</reference>
<dbReference type="AlphaFoldDB" id="A0A9D3WKQ1"/>
<sequence>MGSPIENRRIDDDGEGVGKREWQNRTFASKEASVSYDEPNKDADIDVVVGVGLARACDVVVKLVEGEVPFIKIMVLRSLAN</sequence>
<feature type="region of interest" description="Disordered" evidence="1">
    <location>
        <begin position="1"/>
        <end position="22"/>
    </location>
</feature>
<dbReference type="Proteomes" id="UP000828251">
    <property type="component" value="Unassembled WGS sequence"/>
</dbReference>
<proteinExistence type="predicted"/>
<comment type="caution">
    <text evidence="2">The sequence shown here is derived from an EMBL/GenBank/DDBJ whole genome shotgun (WGS) entry which is preliminary data.</text>
</comment>
<protein>
    <submittedName>
        <fullName evidence="2">Uncharacterized protein</fullName>
    </submittedName>
</protein>
<organism evidence="2 3">
    <name type="scientific">Gossypium stocksii</name>
    <dbReference type="NCBI Taxonomy" id="47602"/>
    <lineage>
        <taxon>Eukaryota</taxon>
        <taxon>Viridiplantae</taxon>
        <taxon>Streptophyta</taxon>
        <taxon>Embryophyta</taxon>
        <taxon>Tracheophyta</taxon>
        <taxon>Spermatophyta</taxon>
        <taxon>Magnoliopsida</taxon>
        <taxon>eudicotyledons</taxon>
        <taxon>Gunneridae</taxon>
        <taxon>Pentapetalae</taxon>
        <taxon>rosids</taxon>
        <taxon>malvids</taxon>
        <taxon>Malvales</taxon>
        <taxon>Malvaceae</taxon>
        <taxon>Malvoideae</taxon>
        <taxon>Gossypium</taxon>
    </lineage>
</organism>
<accession>A0A9D3WKQ1</accession>
<evidence type="ECO:0000256" key="1">
    <source>
        <dbReference type="SAM" id="MobiDB-lite"/>
    </source>
</evidence>
<evidence type="ECO:0000313" key="2">
    <source>
        <dbReference type="EMBL" id="KAH1130493.1"/>
    </source>
</evidence>
<gene>
    <name evidence="2" type="ORF">J1N35_001871</name>
</gene>
<name>A0A9D3WKQ1_9ROSI</name>
<evidence type="ECO:0000313" key="3">
    <source>
        <dbReference type="Proteomes" id="UP000828251"/>
    </source>
</evidence>